<dbReference type="RefSeq" id="WP_343765723.1">
    <property type="nucleotide sequence ID" value="NZ_BAAACF010000001.1"/>
</dbReference>
<evidence type="ECO:0000313" key="2">
    <source>
        <dbReference type="Proteomes" id="UP001500339"/>
    </source>
</evidence>
<keyword evidence="2" id="KW-1185">Reference proteome</keyword>
<protein>
    <submittedName>
        <fullName evidence="1">Uncharacterized protein</fullName>
    </submittedName>
</protein>
<evidence type="ECO:0000313" key="1">
    <source>
        <dbReference type="EMBL" id="GAA0717389.1"/>
    </source>
</evidence>
<comment type="caution">
    <text evidence="1">The sequence shown here is derived from an EMBL/GenBank/DDBJ whole genome shotgun (WGS) entry which is preliminary data.</text>
</comment>
<sequence>MDRGKTYLPDSRDYLEASQKVLKSYSAKKKDYTKLPDNVRDDIVANNIATWEFDNTSKDMWKTDDLF</sequence>
<organism evidence="1 2">
    <name type="scientific">Clostridium malenominatum</name>
    <dbReference type="NCBI Taxonomy" id="1539"/>
    <lineage>
        <taxon>Bacteria</taxon>
        <taxon>Bacillati</taxon>
        <taxon>Bacillota</taxon>
        <taxon>Clostridia</taxon>
        <taxon>Eubacteriales</taxon>
        <taxon>Clostridiaceae</taxon>
        <taxon>Clostridium</taxon>
    </lineage>
</organism>
<proteinExistence type="predicted"/>
<gene>
    <name evidence="1" type="ORF">GCM10008905_03010</name>
</gene>
<name>A0ABN1IMZ0_9CLOT</name>
<reference evidence="1 2" key="1">
    <citation type="journal article" date="2019" name="Int. J. Syst. Evol. Microbiol.">
        <title>The Global Catalogue of Microorganisms (GCM) 10K type strain sequencing project: providing services to taxonomists for standard genome sequencing and annotation.</title>
        <authorList>
            <consortium name="The Broad Institute Genomics Platform"/>
            <consortium name="The Broad Institute Genome Sequencing Center for Infectious Disease"/>
            <person name="Wu L."/>
            <person name="Ma J."/>
        </authorList>
    </citation>
    <scope>NUCLEOTIDE SEQUENCE [LARGE SCALE GENOMIC DNA]</scope>
    <source>
        <strain evidence="1 2">JCM 1405</strain>
    </source>
</reference>
<dbReference type="Proteomes" id="UP001500339">
    <property type="component" value="Unassembled WGS sequence"/>
</dbReference>
<accession>A0ABN1IMZ0</accession>
<dbReference type="EMBL" id="BAAACF010000001">
    <property type="protein sequence ID" value="GAA0717389.1"/>
    <property type="molecule type" value="Genomic_DNA"/>
</dbReference>